<accession>A0A5N6LNI8</accession>
<gene>
    <name evidence="2" type="ORF">E3N88_40777</name>
</gene>
<dbReference type="EMBL" id="SZYD01000019">
    <property type="protein sequence ID" value="KAD2393800.1"/>
    <property type="molecule type" value="Genomic_DNA"/>
</dbReference>
<evidence type="ECO:0008006" key="4">
    <source>
        <dbReference type="Google" id="ProtNLM"/>
    </source>
</evidence>
<name>A0A5N6LNI8_9ASTR</name>
<dbReference type="AlphaFoldDB" id="A0A5N6LNI8"/>
<proteinExistence type="predicted"/>
<comment type="caution">
    <text evidence="2">The sequence shown here is derived from an EMBL/GenBank/DDBJ whole genome shotgun (WGS) entry which is preliminary data.</text>
</comment>
<evidence type="ECO:0000256" key="1">
    <source>
        <dbReference type="SAM" id="MobiDB-lite"/>
    </source>
</evidence>
<protein>
    <recommendedName>
        <fullName evidence="4">Reverse transcriptase domain-containing protein</fullName>
    </recommendedName>
</protein>
<evidence type="ECO:0000313" key="3">
    <source>
        <dbReference type="Proteomes" id="UP000326396"/>
    </source>
</evidence>
<reference evidence="2 3" key="1">
    <citation type="submission" date="2019-05" db="EMBL/GenBank/DDBJ databases">
        <title>Mikania micrantha, genome provides insights into the molecular mechanism of rapid growth.</title>
        <authorList>
            <person name="Liu B."/>
        </authorList>
    </citation>
    <scope>NUCLEOTIDE SEQUENCE [LARGE SCALE GENOMIC DNA]</scope>
    <source>
        <strain evidence="2">NLD-2019</strain>
        <tissue evidence="2">Leaf</tissue>
    </source>
</reference>
<feature type="region of interest" description="Disordered" evidence="1">
    <location>
        <begin position="57"/>
        <end position="77"/>
    </location>
</feature>
<dbReference type="Proteomes" id="UP000326396">
    <property type="component" value="Linkage Group LG9"/>
</dbReference>
<dbReference type="OrthoDB" id="1744372at2759"/>
<evidence type="ECO:0000313" key="2">
    <source>
        <dbReference type="EMBL" id="KAD2393800.1"/>
    </source>
</evidence>
<keyword evidence="3" id="KW-1185">Reference proteome</keyword>
<organism evidence="2 3">
    <name type="scientific">Mikania micrantha</name>
    <name type="common">bitter vine</name>
    <dbReference type="NCBI Taxonomy" id="192012"/>
    <lineage>
        <taxon>Eukaryota</taxon>
        <taxon>Viridiplantae</taxon>
        <taxon>Streptophyta</taxon>
        <taxon>Embryophyta</taxon>
        <taxon>Tracheophyta</taxon>
        <taxon>Spermatophyta</taxon>
        <taxon>Magnoliopsida</taxon>
        <taxon>eudicotyledons</taxon>
        <taxon>Gunneridae</taxon>
        <taxon>Pentapetalae</taxon>
        <taxon>asterids</taxon>
        <taxon>campanulids</taxon>
        <taxon>Asterales</taxon>
        <taxon>Asteraceae</taxon>
        <taxon>Asteroideae</taxon>
        <taxon>Heliantheae alliance</taxon>
        <taxon>Eupatorieae</taxon>
        <taxon>Mikania</taxon>
    </lineage>
</organism>
<feature type="compositionally biased region" description="Basic and acidic residues" evidence="1">
    <location>
        <begin position="57"/>
        <end position="68"/>
    </location>
</feature>
<sequence>MVRRRSACQEICLNLDLLTEVRDQASVREAQYKQQLERYYNTRVKPKAFKPGDLVLRKNEASRKEDTGKMGPKWEGPYQIAEAHQKGSYKLRDMQDKPIPRHWNAANLRRFYVLMSDSTHVSFLVAVQV</sequence>